<dbReference type="Pfam" id="PF00903">
    <property type="entry name" value="Glyoxalase"/>
    <property type="match status" value="1"/>
</dbReference>
<dbReference type="Proteomes" id="UP000321736">
    <property type="component" value="Unassembled WGS sequence"/>
</dbReference>
<dbReference type="InterPro" id="IPR029068">
    <property type="entry name" value="Glyas_Bleomycin-R_OHBP_Dase"/>
</dbReference>
<dbReference type="GO" id="GO:0004493">
    <property type="term" value="F:methylmalonyl-CoA epimerase activity"/>
    <property type="evidence" value="ECO:0007669"/>
    <property type="project" value="TreeGrafter"/>
</dbReference>
<keyword evidence="1" id="KW-0479">Metal-binding</keyword>
<dbReference type="InterPro" id="IPR051785">
    <property type="entry name" value="MMCE/EMCE_epimerase"/>
</dbReference>
<dbReference type="GO" id="GO:0046491">
    <property type="term" value="P:L-methylmalonyl-CoA metabolic process"/>
    <property type="evidence" value="ECO:0007669"/>
    <property type="project" value="TreeGrafter"/>
</dbReference>
<keyword evidence="3" id="KW-1185">Reference proteome</keyword>
<dbReference type="AlphaFoldDB" id="A0A239TDP0"/>
<dbReference type="Gene3D" id="3.10.180.10">
    <property type="entry name" value="2,3-Dihydroxybiphenyl 1,2-Dioxygenase, domain 1"/>
    <property type="match status" value="1"/>
</dbReference>
<sequence>MDVTRGINHIGLTVPDIEAATHFFKKGLNGKIAYDSQTEMEAPRGGEDVERYLGMETGAKIIKKRMMVFGHGPNIEMFEFANAEQRSAETLQDIGFTHISFYVDNFDRALAQVIEAGGQPISEPHFNTKYEDTDGNQTVYVKTPWGSLIELQTVPNGYYYPESSEAEVFIPPKK</sequence>
<comment type="caution">
    <text evidence="2">The sequence shown here is derived from an EMBL/GenBank/DDBJ whole genome shotgun (WGS) entry which is preliminary data.</text>
</comment>
<evidence type="ECO:0000256" key="1">
    <source>
        <dbReference type="ARBA" id="ARBA00022723"/>
    </source>
</evidence>
<accession>A0A239TDP0</accession>
<dbReference type="PANTHER" id="PTHR43048">
    <property type="entry name" value="METHYLMALONYL-COA EPIMERASE"/>
    <property type="match status" value="1"/>
</dbReference>
<dbReference type="InterPro" id="IPR004360">
    <property type="entry name" value="Glyas_Fos-R_dOase_dom"/>
</dbReference>
<organism evidence="2 3">
    <name type="scientific">Staphylococcus piscifermentans</name>
    <dbReference type="NCBI Taxonomy" id="70258"/>
    <lineage>
        <taxon>Bacteria</taxon>
        <taxon>Bacillati</taxon>
        <taxon>Bacillota</taxon>
        <taxon>Bacilli</taxon>
        <taxon>Bacillales</taxon>
        <taxon>Staphylococcaceae</taxon>
        <taxon>Staphylococcus</taxon>
    </lineage>
</organism>
<reference evidence="2 3" key="1">
    <citation type="submission" date="2019-07" db="EMBL/GenBank/DDBJ databases">
        <title>Whole genome shotgun sequence of Staphylococcus piscifermentans NBRC 109625.</title>
        <authorList>
            <person name="Hosoyama A."/>
            <person name="Uohara A."/>
            <person name="Ohji S."/>
            <person name="Ichikawa N."/>
        </authorList>
    </citation>
    <scope>NUCLEOTIDE SEQUENCE [LARGE SCALE GENOMIC DNA]</scope>
    <source>
        <strain evidence="2 3">NBRC 109625</strain>
    </source>
</reference>
<gene>
    <name evidence="2" type="ORF">SPI02_03090</name>
</gene>
<dbReference type="PANTHER" id="PTHR43048:SF6">
    <property type="entry name" value="BLR8189 PROTEIN"/>
    <property type="match status" value="1"/>
</dbReference>
<dbReference type="CDD" id="cd16361">
    <property type="entry name" value="VOC_ShValD_like"/>
    <property type="match status" value="1"/>
</dbReference>
<protein>
    <submittedName>
        <fullName evidence="2">Glyoxalase</fullName>
    </submittedName>
</protein>
<evidence type="ECO:0000313" key="2">
    <source>
        <dbReference type="EMBL" id="GEP83724.1"/>
    </source>
</evidence>
<dbReference type="GO" id="GO:0046872">
    <property type="term" value="F:metal ion binding"/>
    <property type="evidence" value="ECO:0007669"/>
    <property type="project" value="UniProtKB-KW"/>
</dbReference>
<dbReference type="InterPro" id="IPR037523">
    <property type="entry name" value="VOC_core"/>
</dbReference>
<dbReference type="PROSITE" id="PS51819">
    <property type="entry name" value="VOC"/>
    <property type="match status" value="1"/>
</dbReference>
<evidence type="ECO:0000313" key="3">
    <source>
        <dbReference type="Proteomes" id="UP000321736"/>
    </source>
</evidence>
<dbReference type="OrthoDB" id="2613830at2"/>
<dbReference type="SUPFAM" id="SSF54593">
    <property type="entry name" value="Glyoxalase/Bleomycin resistance protein/Dihydroxybiphenyl dioxygenase"/>
    <property type="match status" value="1"/>
</dbReference>
<name>A0A239TDP0_9STAP</name>
<dbReference type="RefSeq" id="WP_095102514.1">
    <property type="nucleotide sequence ID" value="NZ_BKAR01000002.1"/>
</dbReference>
<proteinExistence type="predicted"/>
<dbReference type="EMBL" id="BKAR01000002">
    <property type="protein sequence ID" value="GEP83724.1"/>
    <property type="molecule type" value="Genomic_DNA"/>
</dbReference>